<dbReference type="EMBL" id="KE651167">
    <property type="protein sequence ID" value="EEB08410.1"/>
    <property type="molecule type" value="Genomic_DNA"/>
</dbReference>
<dbReference type="AlphaFoldDB" id="B6K4K3"/>
<name>B6K4K3_SCHJY</name>
<keyword evidence="2" id="KW-1185">Reference proteome</keyword>
<dbReference type="VEuPathDB" id="FungiDB:SJAG_03565"/>
<organism evidence="1 2">
    <name type="scientific">Schizosaccharomyces japonicus (strain yFS275 / FY16936)</name>
    <name type="common">Fission yeast</name>
    <dbReference type="NCBI Taxonomy" id="402676"/>
    <lineage>
        <taxon>Eukaryota</taxon>
        <taxon>Fungi</taxon>
        <taxon>Dikarya</taxon>
        <taxon>Ascomycota</taxon>
        <taxon>Taphrinomycotina</taxon>
        <taxon>Schizosaccharomycetes</taxon>
        <taxon>Schizosaccharomycetales</taxon>
        <taxon>Schizosaccharomycetaceae</taxon>
        <taxon>Schizosaccharomyces</taxon>
    </lineage>
</organism>
<dbReference type="Proteomes" id="UP000001744">
    <property type="component" value="Unassembled WGS sequence"/>
</dbReference>
<dbReference type="GeneID" id="7048824"/>
<accession>B6K4K3</accession>
<evidence type="ECO:0000313" key="1">
    <source>
        <dbReference type="EMBL" id="EEB08410.1"/>
    </source>
</evidence>
<dbReference type="RefSeq" id="XP_002174703.1">
    <property type="nucleotide sequence ID" value="XM_002174667.2"/>
</dbReference>
<reference evidence="1 2" key="1">
    <citation type="journal article" date="2011" name="Science">
        <title>Comparative functional genomics of the fission yeasts.</title>
        <authorList>
            <person name="Rhind N."/>
            <person name="Chen Z."/>
            <person name="Yassour M."/>
            <person name="Thompson D.A."/>
            <person name="Haas B.J."/>
            <person name="Habib N."/>
            <person name="Wapinski I."/>
            <person name="Roy S."/>
            <person name="Lin M.F."/>
            <person name="Heiman D.I."/>
            <person name="Young S.K."/>
            <person name="Furuya K."/>
            <person name="Guo Y."/>
            <person name="Pidoux A."/>
            <person name="Chen H.M."/>
            <person name="Robbertse B."/>
            <person name="Goldberg J.M."/>
            <person name="Aoki K."/>
            <person name="Bayne E.H."/>
            <person name="Berlin A.M."/>
            <person name="Desjardins C.A."/>
            <person name="Dobbs E."/>
            <person name="Dukaj L."/>
            <person name="Fan L."/>
            <person name="FitzGerald M.G."/>
            <person name="French C."/>
            <person name="Gujja S."/>
            <person name="Hansen K."/>
            <person name="Keifenheim D."/>
            <person name="Levin J.Z."/>
            <person name="Mosher R.A."/>
            <person name="Mueller C.A."/>
            <person name="Pfiffner J."/>
            <person name="Priest M."/>
            <person name="Russ C."/>
            <person name="Smialowska A."/>
            <person name="Swoboda P."/>
            <person name="Sykes S.M."/>
            <person name="Vaughn M."/>
            <person name="Vengrova S."/>
            <person name="Yoder R."/>
            <person name="Zeng Q."/>
            <person name="Allshire R."/>
            <person name="Baulcombe D."/>
            <person name="Birren B.W."/>
            <person name="Brown W."/>
            <person name="Ekwall K."/>
            <person name="Kellis M."/>
            <person name="Leatherwood J."/>
            <person name="Levin H."/>
            <person name="Margalit H."/>
            <person name="Martienssen R."/>
            <person name="Nieduszynski C.A."/>
            <person name="Spatafora J.W."/>
            <person name="Friedman N."/>
            <person name="Dalgaard J.Z."/>
            <person name="Baumann P."/>
            <person name="Niki H."/>
            <person name="Regev A."/>
            <person name="Nusbaum C."/>
        </authorList>
    </citation>
    <scope>NUCLEOTIDE SEQUENCE [LARGE SCALE GENOMIC DNA]</scope>
    <source>
        <strain evidence="2">yFS275 / FY16936</strain>
    </source>
</reference>
<gene>
    <name evidence="1" type="ORF">SJAG_03565</name>
</gene>
<sequence>MTSCFVKPHDQLLASTARLGALGVAVQNSYPSIAPNSTSSASAASASLSDAGKIEHEYRSFRLSTPPSADQSLLVPPPRMTDSASPASPWAIDFHHTDALPAPPVKSIIAASDLVLNREQLRTEAPANVAEHSPLTPIRRPQLCQFPHRLPLTSSVTSLPAYVPRYSVHSTIYKPATPAPSYRVPDPAESEYARALCEDSEINDDGLLLKADQRLCDYAPSGSFNGAGQEDDELFDPCYGDDDDLDPHDGLSSAATLDEVSPKYTKMLAAQAAELLSSLGSEQQEDEKFKNSKFLAFLADVRDEKVSFEK</sequence>
<protein>
    <submittedName>
        <fullName evidence="1">Uncharacterized protein</fullName>
    </submittedName>
</protein>
<evidence type="ECO:0000313" key="2">
    <source>
        <dbReference type="Proteomes" id="UP000001744"/>
    </source>
</evidence>
<dbReference type="HOGENOM" id="CLU_897597_0_0_1"/>
<proteinExistence type="predicted"/>
<dbReference type="JaponicusDB" id="SJAG_03565"/>